<dbReference type="Proteomes" id="UP000094527">
    <property type="component" value="Unassembled WGS sequence"/>
</dbReference>
<dbReference type="AlphaFoldDB" id="A0A1D2MJM7"/>
<sequence>MIIVTLNLVTNWFYRNHPPKLSQDGVWDHIFSANVKNTLRNLDACIFAAYHDTPFLHRLERPLRNHTKTPITGRKKRSLPALTLDEAGLEEGGWCFQSKLNLLKTVEAYVNYNCPDTTKPLEEVMRRIEEMDAPILIEFPTPDPTTGATG</sequence>
<gene>
    <name evidence="1" type="ORF">Ocin01_13416</name>
</gene>
<dbReference type="OrthoDB" id="10644677at2759"/>
<dbReference type="EMBL" id="LJIJ01001034">
    <property type="protein sequence ID" value="ODM93266.1"/>
    <property type="molecule type" value="Genomic_DNA"/>
</dbReference>
<keyword evidence="2" id="KW-1185">Reference proteome</keyword>
<protein>
    <submittedName>
        <fullName evidence="1">Uncharacterized protein</fullName>
    </submittedName>
</protein>
<organism evidence="1 2">
    <name type="scientific">Orchesella cincta</name>
    <name type="common">Springtail</name>
    <name type="synonym">Podura cincta</name>
    <dbReference type="NCBI Taxonomy" id="48709"/>
    <lineage>
        <taxon>Eukaryota</taxon>
        <taxon>Metazoa</taxon>
        <taxon>Ecdysozoa</taxon>
        <taxon>Arthropoda</taxon>
        <taxon>Hexapoda</taxon>
        <taxon>Collembola</taxon>
        <taxon>Entomobryomorpha</taxon>
        <taxon>Entomobryoidea</taxon>
        <taxon>Orchesellidae</taxon>
        <taxon>Orchesellinae</taxon>
        <taxon>Orchesella</taxon>
    </lineage>
</organism>
<proteinExistence type="predicted"/>
<accession>A0A1D2MJM7</accession>
<evidence type="ECO:0000313" key="1">
    <source>
        <dbReference type="EMBL" id="ODM93266.1"/>
    </source>
</evidence>
<evidence type="ECO:0000313" key="2">
    <source>
        <dbReference type="Proteomes" id="UP000094527"/>
    </source>
</evidence>
<comment type="caution">
    <text evidence="1">The sequence shown here is derived from an EMBL/GenBank/DDBJ whole genome shotgun (WGS) entry which is preliminary data.</text>
</comment>
<reference evidence="1 2" key="1">
    <citation type="journal article" date="2016" name="Genome Biol. Evol.">
        <title>Gene Family Evolution Reflects Adaptation to Soil Environmental Stressors in the Genome of the Collembolan Orchesella cincta.</title>
        <authorList>
            <person name="Faddeeva-Vakhrusheva A."/>
            <person name="Derks M.F."/>
            <person name="Anvar S.Y."/>
            <person name="Agamennone V."/>
            <person name="Suring W."/>
            <person name="Smit S."/>
            <person name="van Straalen N.M."/>
            <person name="Roelofs D."/>
        </authorList>
    </citation>
    <scope>NUCLEOTIDE SEQUENCE [LARGE SCALE GENOMIC DNA]</scope>
    <source>
        <tissue evidence="1">Mixed pool</tissue>
    </source>
</reference>
<name>A0A1D2MJM7_ORCCI</name>